<accession>A0A3N4Z4U7</accession>
<feature type="domain" description="Glucosamine/galactosamine-6-phosphate isomerase" evidence="3">
    <location>
        <begin position="10"/>
        <end position="230"/>
    </location>
</feature>
<evidence type="ECO:0000256" key="2">
    <source>
        <dbReference type="SAM" id="MobiDB-lite"/>
    </source>
</evidence>
<dbReference type="PANTHER" id="PTHR11280:SF6">
    <property type="entry name" value="GLUCOSAMINE-6-PHOSPHATE ISOMERASE NAGB"/>
    <property type="match status" value="1"/>
</dbReference>
<dbReference type="GO" id="GO:0019262">
    <property type="term" value="P:N-acetylneuraminate catabolic process"/>
    <property type="evidence" value="ECO:0007669"/>
    <property type="project" value="TreeGrafter"/>
</dbReference>
<dbReference type="AlphaFoldDB" id="A0A3N4Z4U7"/>
<dbReference type="Proteomes" id="UP000280726">
    <property type="component" value="Unassembled WGS sequence"/>
</dbReference>
<reference evidence="4 5" key="1">
    <citation type="submission" date="2018-11" db="EMBL/GenBank/DDBJ databases">
        <title>Sequencing the genomes of 1000 actinobacteria strains.</title>
        <authorList>
            <person name="Klenk H.-P."/>
        </authorList>
    </citation>
    <scope>NUCLEOTIDE SEQUENCE [LARGE SCALE GENOMIC DNA]</scope>
    <source>
        <strain evidence="4 5">DSM 14418</strain>
    </source>
</reference>
<dbReference type="GO" id="GO:0042802">
    <property type="term" value="F:identical protein binding"/>
    <property type="evidence" value="ECO:0007669"/>
    <property type="project" value="TreeGrafter"/>
</dbReference>
<dbReference type="Pfam" id="PF01182">
    <property type="entry name" value="Glucosamine_iso"/>
    <property type="match status" value="1"/>
</dbReference>
<evidence type="ECO:0000259" key="3">
    <source>
        <dbReference type="Pfam" id="PF01182"/>
    </source>
</evidence>
<comment type="caution">
    <text evidence="4">The sequence shown here is derived from an EMBL/GenBank/DDBJ whole genome shotgun (WGS) entry which is preliminary data.</text>
</comment>
<dbReference type="Gene3D" id="3.40.50.1360">
    <property type="match status" value="1"/>
</dbReference>
<dbReference type="GO" id="GO:0004342">
    <property type="term" value="F:glucosamine-6-phosphate deaminase activity"/>
    <property type="evidence" value="ECO:0007669"/>
    <property type="project" value="InterPro"/>
</dbReference>
<keyword evidence="5" id="KW-1185">Reference proteome</keyword>
<sequence>MSPRLRVFPDRTSMGAAAAADVAAELRERLARQEKVRMVFAAAPSQSDVLASLRRAEGIDWSRVTAFHMDEYLDLPADAPERFATWLREAIFDHLPFAAVHLIEPGDDPAATAERYAELLAAGPIDIVCLGIGQNGHIAFNDPPVADLDDPLDVKVVELDEACRRQQVDDDCFATLADVPRRAITLTVPRLLAADRLFCVVPGAAKRDAVEKALHEPVSAAHPATALRTHPDVTLYVDAEAAPRTADAQTAPRAAGTGTEVAR</sequence>
<dbReference type="GO" id="GO:0006046">
    <property type="term" value="P:N-acetylglucosamine catabolic process"/>
    <property type="evidence" value="ECO:0007669"/>
    <property type="project" value="TreeGrafter"/>
</dbReference>
<organism evidence="4 5">
    <name type="scientific">Georgenia muralis</name>
    <dbReference type="NCBI Taxonomy" id="154117"/>
    <lineage>
        <taxon>Bacteria</taxon>
        <taxon>Bacillati</taxon>
        <taxon>Actinomycetota</taxon>
        <taxon>Actinomycetes</taxon>
        <taxon>Micrococcales</taxon>
        <taxon>Bogoriellaceae</taxon>
        <taxon>Georgenia</taxon>
    </lineage>
</organism>
<dbReference type="InterPro" id="IPR037171">
    <property type="entry name" value="NagB/RpiA_transferase-like"/>
</dbReference>
<dbReference type="PANTHER" id="PTHR11280">
    <property type="entry name" value="GLUCOSAMINE-6-PHOSPHATE ISOMERASE"/>
    <property type="match status" value="1"/>
</dbReference>
<evidence type="ECO:0000313" key="4">
    <source>
        <dbReference type="EMBL" id="RPF26934.1"/>
    </source>
</evidence>
<proteinExistence type="predicted"/>
<dbReference type="CDD" id="cd01399">
    <property type="entry name" value="GlcN6P_deaminase"/>
    <property type="match status" value="1"/>
</dbReference>
<keyword evidence="1" id="KW-0119">Carbohydrate metabolism</keyword>
<name>A0A3N4Z4U7_9MICO</name>
<dbReference type="GO" id="GO:0006043">
    <property type="term" value="P:glucosamine catabolic process"/>
    <property type="evidence" value="ECO:0007669"/>
    <property type="project" value="TreeGrafter"/>
</dbReference>
<feature type="region of interest" description="Disordered" evidence="2">
    <location>
        <begin position="244"/>
        <end position="263"/>
    </location>
</feature>
<dbReference type="EMBL" id="RKRA01000001">
    <property type="protein sequence ID" value="RPF26934.1"/>
    <property type="molecule type" value="Genomic_DNA"/>
</dbReference>
<gene>
    <name evidence="4" type="ORF">EDD32_1394</name>
</gene>
<dbReference type="InterPro" id="IPR006148">
    <property type="entry name" value="Glc/Gal-6P_isomerase"/>
</dbReference>
<dbReference type="GO" id="GO:0005975">
    <property type="term" value="P:carbohydrate metabolic process"/>
    <property type="evidence" value="ECO:0007669"/>
    <property type="project" value="InterPro"/>
</dbReference>
<dbReference type="SUPFAM" id="SSF100950">
    <property type="entry name" value="NagB/RpiA/CoA transferase-like"/>
    <property type="match status" value="1"/>
</dbReference>
<protein>
    <submittedName>
        <fullName evidence="4">Glucosamine-6-phosphate deaminase</fullName>
    </submittedName>
</protein>
<dbReference type="RefSeq" id="WP_211338756.1">
    <property type="nucleotide sequence ID" value="NZ_RKRA01000001.1"/>
</dbReference>
<evidence type="ECO:0000313" key="5">
    <source>
        <dbReference type="Proteomes" id="UP000280726"/>
    </source>
</evidence>
<dbReference type="GO" id="GO:0005737">
    <property type="term" value="C:cytoplasm"/>
    <property type="evidence" value="ECO:0007669"/>
    <property type="project" value="TreeGrafter"/>
</dbReference>
<dbReference type="InterPro" id="IPR004547">
    <property type="entry name" value="Glucosamine6P_isomerase"/>
</dbReference>
<evidence type="ECO:0000256" key="1">
    <source>
        <dbReference type="ARBA" id="ARBA00023277"/>
    </source>
</evidence>